<keyword evidence="7" id="KW-1185">Reference proteome</keyword>
<feature type="chain" id="PRO_5046800146" evidence="4">
    <location>
        <begin position="19"/>
        <end position="716"/>
    </location>
</feature>
<comment type="subcellular location">
    <subcellularLocation>
        <location evidence="1">Cell outer membrane</location>
    </subcellularLocation>
</comment>
<dbReference type="InterPro" id="IPR041700">
    <property type="entry name" value="OMP_b-brl_3"/>
</dbReference>
<feature type="signal peptide" evidence="4">
    <location>
        <begin position="1"/>
        <end position="18"/>
    </location>
</feature>
<dbReference type="InterPro" id="IPR036942">
    <property type="entry name" value="Beta-barrel_TonB_sf"/>
</dbReference>
<evidence type="ECO:0000256" key="4">
    <source>
        <dbReference type="SAM" id="SignalP"/>
    </source>
</evidence>
<dbReference type="Pfam" id="PF14905">
    <property type="entry name" value="OMP_b-brl_3"/>
    <property type="match status" value="1"/>
</dbReference>
<dbReference type="EMBL" id="CP094532">
    <property type="protein sequence ID" value="UOE41852.1"/>
    <property type="molecule type" value="Genomic_DNA"/>
</dbReference>
<organism evidence="6 7">
    <name type="scientific">Chryseobacterium suipulveris</name>
    <dbReference type="NCBI Taxonomy" id="2929800"/>
    <lineage>
        <taxon>Bacteria</taxon>
        <taxon>Pseudomonadati</taxon>
        <taxon>Bacteroidota</taxon>
        <taxon>Flavobacteriia</taxon>
        <taxon>Flavobacteriales</taxon>
        <taxon>Weeksellaceae</taxon>
        <taxon>Chryseobacterium group</taxon>
        <taxon>Chryseobacterium</taxon>
    </lineage>
</organism>
<dbReference type="Gene3D" id="2.40.170.20">
    <property type="entry name" value="TonB-dependent receptor, beta-barrel domain"/>
    <property type="match status" value="1"/>
</dbReference>
<proteinExistence type="predicted"/>
<keyword evidence="3" id="KW-0998">Cell outer membrane</keyword>
<evidence type="ECO:0000256" key="2">
    <source>
        <dbReference type="ARBA" id="ARBA00023136"/>
    </source>
</evidence>
<evidence type="ECO:0000256" key="1">
    <source>
        <dbReference type="ARBA" id="ARBA00004442"/>
    </source>
</evidence>
<evidence type="ECO:0000259" key="5">
    <source>
        <dbReference type="Pfam" id="PF14905"/>
    </source>
</evidence>
<feature type="domain" description="Outer membrane protein beta-barrel" evidence="5">
    <location>
        <begin position="296"/>
        <end position="690"/>
    </location>
</feature>
<keyword evidence="4" id="KW-0732">Signal</keyword>
<dbReference type="PANTHER" id="PTHR40980:SF4">
    <property type="entry name" value="TONB-DEPENDENT RECEPTOR-LIKE BETA-BARREL DOMAIN-CONTAINING PROTEIN"/>
    <property type="match status" value="1"/>
</dbReference>
<protein>
    <submittedName>
        <fullName evidence="6">Outer membrane beta-barrel family protein</fullName>
    </submittedName>
</protein>
<reference evidence="6 7" key="1">
    <citation type="submission" date="2022-03" db="EMBL/GenBank/DDBJ databases">
        <title>Chryseobacterium sp. isolated from particulate matters in swine house.</title>
        <authorList>
            <person name="Won M."/>
            <person name="Kim S.-J."/>
            <person name="Kwon S.-W."/>
        </authorList>
    </citation>
    <scope>NUCLEOTIDE SEQUENCE [LARGE SCALE GENOMIC DNA]</scope>
    <source>
        <strain evidence="6 7">SC2-2</strain>
    </source>
</reference>
<evidence type="ECO:0000313" key="7">
    <source>
        <dbReference type="Proteomes" id="UP000831460"/>
    </source>
</evidence>
<name>A0ABY4BUH9_9FLAO</name>
<dbReference type="RefSeq" id="WP_243550763.1">
    <property type="nucleotide sequence ID" value="NZ_CP094532.1"/>
</dbReference>
<evidence type="ECO:0000256" key="3">
    <source>
        <dbReference type="ARBA" id="ARBA00023237"/>
    </source>
</evidence>
<accession>A0ABY4BUH9</accession>
<dbReference type="PANTHER" id="PTHR40980">
    <property type="entry name" value="PLUG DOMAIN-CONTAINING PROTEIN"/>
    <property type="match status" value="1"/>
</dbReference>
<gene>
    <name evidence="6" type="ORF">MTP09_04240</name>
</gene>
<dbReference type="SUPFAM" id="SSF56935">
    <property type="entry name" value="Porins"/>
    <property type="match status" value="1"/>
</dbReference>
<dbReference type="Proteomes" id="UP000831460">
    <property type="component" value="Chromosome"/>
</dbReference>
<evidence type="ECO:0000313" key="6">
    <source>
        <dbReference type="EMBL" id="UOE41852.1"/>
    </source>
</evidence>
<keyword evidence="2" id="KW-0472">Membrane</keyword>
<sequence length="716" mass="81947">MKKFTVSVLLLSTTIVFAQETKTDSTKTKEIAEVTVIAKKPTVETKVDRTVFNVANSSILAGNTSWDVLRMTPLVAIDNNDTINAEGLIVTVYINDRKSVFTGKELKEYLKSIPAENLMKIEVITTPSSRYETSGAVINIVLKKPDNEGMKGSASFTNTQSTKNSQYTNLNLNYHKNKFTQTVSGSYGDNLSVVKSFTENYIYADQSSNRVNIQTDENFKTPSFSTSSEVELNDKNSAGMIFEFSQTNRTLEGKAVGEQFLNNILQNNYEQTQNLTGLNRSIGNNYFYKYYDKEKNKILDLNTGFNYFGLQDTNDRFRTQSNTENSGNRIIADNENREYYVKADYSQPLGKSGSQLELGGKMNFRNNVIPYTYLNFSGNGWVEDFSRSNHFQYKDNLNSVYANFTKTFFKKLETRIGLRYEHISFNIKQDIGNIGRSDSYGTFLPNLLLKYSFNDNYNLSATYNHNLWRPWFSEFNPFLMPTDDGNYFRGNMELLPNPSDRFTLKLGLYKKYFLTASYWFTNQDYWNSFSIENGKTINMPTNFSGRVERYGLFFNTNQMFLKNKLSINVNAGYSYTDNSDFNDRNNLGLKKYLNNFTGNSNISYTNLFNKNINLNAWIGVFTQNNGNTIANGMNVFHTVSATKIFPALEMEATVRLNNIFARPNFDGTTYSPIGTFRNEMKWDWYGVSFTLVKRFGNQKVKENTKTNVEKESGGGK</sequence>